<dbReference type="Gene3D" id="3.30.420.40">
    <property type="match status" value="2"/>
</dbReference>
<keyword evidence="2 8" id="KW-0808">Transferase</keyword>
<sequence>MKNKQVVLGIDTSCYTTSLAIMTVTGELIGDFRRILTVKAGGCGLAQSEMVFQHTRNLPELIEQIEDMNDLQVVAIGVSNRPRPLAESYMPAFLTGLGLARSLAKVLQVPIFTLSHQENHLEAGLWSAGGPSTSRFLLLHASGGTTDIMKVTRQEDCSFILETVGESIDLHAGQFIDRVGVALGLPFPAGPHLEQLAKNAKELFELPVAVKKEKISFSGPATAALRAIAAGADKAAIARGTEIAIGEAFHRSLRNVCSQENIQDILLVGGVAANKFIRDLLIAKLAKRNIKIYVPEAKYSGDGAVGTAAHAMKRMRDGNANGKSVYCN</sequence>
<keyword evidence="4" id="KW-0479">Metal-binding</keyword>
<comment type="caution">
    <text evidence="8">The sequence shown here is derived from an EMBL/GenBank/DDBJ whole genome shotgun (WGS) entry which is preliminary data.</text>
</comment>
<keyword evidence="5 8" id="KW-0012">Acyltransferase</keyword>
<dbReference type="AlphaFoldDB" id="A0A644WCU8"/>
<protein>
    <recommendedName>
        <fullName evidence="1">N(6)-L-threonylcarbamoyladenine synthase</fullName>
        <ecNumber evidence="1">2.3.1.234</ecNumber>
    </recommendedName>
</protein>
<evidence type="ECO:0000259" key="7">
    <source>
        <dbReference type="Pfam" id="PF00814"/>
    </source>
</evidence>
<dbReference type="GO" id="GO:0008033">
    <property type="term" value="P:tRNA processing"/>
    <property type="evidence" value="ECO:0007669"/>
    <property type="project" value="UniProtKB-KW"/>
</dbReference>
<dbReference type="PANTHER" id="PTHR11735:SF6">
    <property type="entry name" value="TRNA N6-ADENOSINE THREONYLCARBAMOYLTRANSFERASE, MITOCHONDRIAL"/>
    <property type="match status" value="1"/>
</dbReference>
<reference evidence="8" key="1">
    <citation type="submission" date="2019-08" db="EMBL/GenBank/DDBJ databases">
        <authorList>
            <person name="Kucharzyk K."/>
            <person name="Murdoch R.W."/>
            <person name="Higgins S."/>
            <person name="Loffler F."/>
        </authorList>
    </citation>
    <scope>NUCLEOTIDE SEQUENCE</scope>
</reference>
<evidence type="ECO:0000256" key="2">
    <source>
        <dbReference type="ARBA" id="ARBA00022679"/>
    </source>
</evidence>
<dbReference type="InterPro" id="IPR043129">
    <property type="entry name" value="ATPase_NBD"/>
</dbReference>
<dbReference type="SUPFAM" id="SSF53067">
    <property type="entry name" value="Actin-like ATPase domain"/>
    <property type="match status" value="1"/>
</dbReference>
<dbReference type="EMBL" id="VSSQ01000812">
    <property type="protein sequence ID" value="MPM01656.1"/>
    <property type="molecule type" value="Genomic_DNA"/>
</dbReference>
<proteinExistence type="predicted"/>
<keyword evidence="3" id="KW-0819">tRNA processing</keyword>
<evidence type="ECO:0000256" key="4">
    <source>
        <dbReference type="ARBA" id="ARBA00022723"/>
    </source>
</evidence>
<comment type="catalytic activity">
    <reaction evidence="6">
        <text>L-threonylcarbamoyladenylate + adenosine(37) in tRNA = N(6)-L-threonylcarbamoyladenosine(37) in tRNA + AMP + H(+)</text>
        <dbReference type="Rhea" id="RHEA:37059"/>
        <dbReference type="Rhea" id="RHEA-COMP:10162"/>
        <dbReference type="Rhea" id="RHEA-COMP:10163"/>
        <dbReference type="ChEBI" id="CHEBI:15378"/>
        <dbReference type="ChEBI" id="CHEBI:73682"/>
        <dbReference type="ChEBI" id="CHEBI:74411"/>
        <dbReference type="ChEBI" id="CHEBI:74418"/>
        <dbReference type="ChEBI" id="CHEBI:456215"/>
        <dbReference type="EC" id="2.3.1.234"/>
    </reaction>
</comment>
<feature type="domain" description="Gcp-like" evidence="7">
    <location>
        <begin position="53"/>
        <end position="305"/>
    </location>
</feature>
<dbReference type="GO" id="GO:0046872">
    <property type="term" value="F:metal ion binding"/>
    <property type="evidence" value="ECO:0007669"/>
    <property type="project" value="UniProtKB-KW"/>
</dbReference>
<dbReference type="PRINTS" id="PR00789">
    <property type="entry name" value="OSIALOPTASE"/>
</dbReference>
<name>A0A644WCU8_9ZZZZ</name>
<evidence type="ECO:0000256" key="5">
    <source>
        <dbReference type="ARBA" id="ARBA00023315"/>
    </source>
</evidence>
<dbReference type="InterPro" id="IPR017861">
    <property type="entry name" value="KAE1/TsaD"/>
</dbReference>
<dbReference type="EC" id="2.3.1.234" evidence="1"/>
<accession>A0A644WCU8</accession>
<dbReference type="PANTHER" id="PTHR11735">
    <property type="entry name" value="TRNA N6-ADENOSINE THREONYLCARBAMOYLTRANSFERASE"/>
    <property type="match status" value="1"/>
</dbReference>
<evidence type="ECO:0000256" key="3">
    <source>
        <dbReference type="ARBA" id="ARBA00022694"/>
    </source>
</evidence>
<evidence type="ECO:0000313" key="8">
    <source>
        <dbReference type="EMBL" id="MPM01656.1"/>
    </source>
</evidence>
<dbReference type="Pfam" id="PF00814">
    <property type="entry name" value="TsaD"/>
    <property type="match status" value="1"/>
</dbReference>
<dbReference type="InterPro" id="IPR000905">
    <property type="entry name" value="Gcp-like_dom"/>
</dbReference>
<dbReference type="GO" id="GO:0061711">
    <property type="term" value="F:tRNA N(6)-L-threonylcarbamoyladenine synthase activity"/>
    <property type="evidence" value="ECO:0007669"/>
    <property type="project" value="UniProtKB-EC"/>
</dbReference>
<evidence type="ECO:0000256" key="6">
    <source>
        <dbReference type="ARBA" id="ARBA00048117"/>
    </source>
</evidence>
<evidence type="ECO:0000256" key="1">
    <source>
        <dbReference type="ARBA" id="ARBA00012156"/>
    </source>
</evidence>
<gene>
    <name evidence="8" type="primary">tsaD_23</name>
    <name evidence="8" type="ORF">SDC9_47896</name>
</gene>
<organism evidence="8">
    <name type="scientific">bioreactor metagenome</name>
    <dbReference type="NCBI Taxonomy" id="1076179"/>
    <lineage>
        <taxon>unclassified sequences</taxon>
        <taxon>metagenomes</taxon>
        <taxon>ecological metagenomes</taxon>
    </lineage>
</organism>